<reference evidence="1" key="1">
    <citation type="submission" date="2019-09" db="EMBL/GenBank/DDBJ databases">
        <title>Bird 10,000 Genomes (B10K) Project - Family phase.</title>
        <authorList>
            <person name="Zhang G."/>
        </authorList>
    </citation>
    <scope>NUCLEOTIDE SEQUENCE</scope>
    <source>
        <strain evidence="1">B10K-DU-012-47</strain>
    </source>
</reference>
<name>A0A850ZB68_9PASS</name>
<feature type="non-terminal residue" evidence="1">
    <location>
        <position position="1"/>
    </location>
</feature>
<dbReference type="Proteomes" id="UP000629438">
    <property type="component" value="Unassembled WGS sequence"/>
</dbReference>
<feature type="non-terminal residue" evidence="1">
    <location>
        <position position="351"/>
    </location>
</feature>
<accession>A0A850ZB68</accession>
<dbReference type="InterPro" id="IPR008981">
    <property type="entry name" value="FMuLV_rcpt-bd"/>
</dbReference>
<dbReference type="Gene3D" id="3.90.310.10">
    <property type="entry name" value="ENV polyprotein, receptor-binding domain"/>
    <property type="match status" value="1"/>
</dbReference>
<dbReference type="AlphaFoldDB" id="A0A850ZB68"/>
<organism evidence="1 2">
    <name type="scientific">Tichodroma muraria</name>
    <dbReference type="NCBI Taxonomy" id="237442"/>
    <lineage>
        <taxon>Eukaryota</taxon>
        <taxon>Metazoa</taxon>
        <taxon>Chordata</taxon>
        <taxon>Craniata</taxon>
        <taxon>Vertebrata</taxon>
        <taxon>Euteleostomi</taxon>
        <taxon>Archelosauria</taxon>
        <taxon>Archosauria</taxon>
        <taxon>Dinosauria</taxon>
        <taxon>Saurischia</taxon>
        <taxon>Theropoda</taxon>
        <taxon>Coelurosauria</taxon>
        <taxon>Aves</taxon>
        <taxon>Neognathae</taxon>
        <taxon>Neoaves</taxon>
        <taxon>Telluraves</taxon>
        <taxon>Australaves</taxon>
        <taxon>Passeriformes</taxon>
        <taxon>Sittidae</taxon>
        <taxon>Tichodroma</taxon>
    </lineage>
</organism>
<evidence type="ECO:0000313" key="1">
    <source>
        <dbReference type="EMBL" id="NWI02402.1"/>
    </source>
</evidence>
<dbReference type="OrthoDB" id="9306952at2759"/>
<dbReference type="EMBL" id="WAAG01050413">
    <property type="protein sequence ID" value="NWI02402.1"/>
    <property type="molecule type" value="Genomic_DNA"/>
</dbReference>
<dbReference type="InterPro" id="IPR018154">
    <property type="entry name" value="TLV/ENV_coat_polyprotein"/>
</dbReference>
<comment type="caution">
    <text evidence="1">The sequence shown here is derived from an EMBL/GenBank/DDBJ whole genome shotgun (WGS) entry which is preliminary data.</text>
</comment>
<proteinExistence type="predicted"/>
<dbReference type="Pfam" id="PF00429">
    <property type="entry name" value="TLV_coat"/>
    <property type="match status" value="1"/>
</dbReference>
<gene>
    <name evidence="1" type="primary">Fv4_1</name>
    <name evidence="1" type="ORF">TICMUR_R12632</name>
</gene>
<dbReference type="SUPFAM" id="SSF49830">
    <property type="entry name" value="ENV polyprotein, receptor-binding domain"/>
    <property type="match status" value="1"/>
</dbReference>
<sequence>VSFCSQGYITGCLRNLYFRTKEVKDEPTNILAVPQSPTPVKFKLPWYRCAILLLWPLIGAQAGSDHHSHEPYWCVLCNPANGRAIQEVIVAGTPRFFVLIHDIFPGVVTHNTHPHFELYQSYWCLASNPGRDYCHQLGYWFCGYWGCETIVLSNQWAPSRTDEFLQVTWGPAGCMRPSFDSIGRVVYGFYDDRSKVCHQMIIEVLQTNMGWATGRMSSVFLHKPGKDPGEVVEIIRLPIVVPEAVGPNIVLRPGNPRANSTYLMTSREVRPSESGTTAFDSLYQMLDATFLPLNQSNPNFTESCWLCYDIKLPSYEAVALNNLFLWSNSQAPRQCQSGLPSRRITISHVTG</sequence>
<evidence type="ECO:0000313" key="2">
    <source>
        <dbReference type="Proteomes" id="UP000629438"/>
    </source>
</evidence>
<keyword evidence="2" id="KW-1185">Reference proteome</keyword>
<protein>
    <submittedName>
        <fullName evidence="1">ENV2 protein</fullName>
    </submittedName>
</protein>